<feature type="domain" description="DUF4333" evidence="2">
    <location>
        <begin position="49"/>
        <end position="111"/>
    </location>
</feature>
<keyword evidence="1" id="KW-0812">Transmembrane</keyword>
<feature type="transmembrane region" description="Helical" evidence="1">
    <location>
        <begin position="6"/>
        <end position="28"/>
    </location>
</feature>
<organism evidence="3 4">
    <name type="scientific">Streptomyces roseirectus</name>
    <dbReference type="NCBI Taxonomy" id="2768066"/>
    <lineage>
        <taxon>Bacteria</taxon>
        <taxon>Bacillati</taxon>
        <taxon>Actinomycetota</taxon>
        <taxon>Actinomycetes</taxon>
        <taxon>Kitasatosporales</taxon>
        <taxon>Streptomycetaceae</taxon>
        <taxon>Streptomyces</taxon>
    </lineage>
</organism>
<keyword evidence="1" id="KW-0472">Membrane</keyword>
<dbReference type="Proteomes" id="UP000516052">
    <property type="component" value="Chromosome"/>
</dbReference>
<reference evidence="3 4" key="1">
    <citation type="submission" date="2020-08" db="EMBL/GenBank/DDBJ databases">
        <title>A novel species.</title>
        <authorList>
            <person name="Gao J."/>
        </authorList>
    </citation>
    <scope>NUCLEOTIDE SEQUENCE [LARGE SCALE GENOMIC DNA]</scope>
    <source>
        <strain evidence="3 4">CRXT-G-22</strain>
    </source>
</reference>
<dbReference type="AlphaFoldDB" id="A0A7H0I7B3"/>
<evidence type="ECO:0000259" key="2">
    <source>
        <dbReference type="Pfam" id="PF14230"/>
    </source>
</evidence>
<keyword evidence="4" id="KW-1185">Reference proteome</keyword>
<dbReference type="EMBL" id="CP060828">
    <property type="protein sequence ID" value="QNP68679.1"/>
    <property type="molecule type" value="Genomic_DNA"/>
</dbReference>
<keyword evidence="1" id="KW-1133">Transmembrane helix</keyword>
<evidence type="ECO:0000313" key="4">
    <source>
        <dbReference type="Proteomes" id="UP000516052"/>
    </source>
</evidence>
<dbReference type="Pfam" id="PF14230">
    <property type="entry name" value="DUF4333"/>
    <property type="match status" value="1"/>
</dbReference>
<dbReference type="KEGG" id="sroi:IAG44_03835"/>
<evidence type="ECO:0000313" key="3">
    <source>
        <dbReference type="EMBL" id="QNP68679.1"/>
    </source>
</evidence>
<sequence>MQRNGFVIGAVGGVVAVTALVGLATHLMSGTESTTPLNDDTAVSADGHKVLSAKIVAGRTQGKYHPLPWIGDKVTNVTCPTGLKAVTGASITCTGEKSGGGTVEIPVRVTKAGATSVTWKFER</sequence>
<dbReference type="RefSeq" id="WP_187745718.1">
    <property type="nucleotide sequence ID" value="NZ_CP060828.1"/>
</dbReference>
<evidence type="ECO:0000256" key="1">
    <source>
        <dbReference type="SAM" id="Phobius"/>
    </source>
</evidence>
<proteinExistence type="predicted"/>
<dbReference type="InterPro" id="IPR025637">
    <property type="entry name" value="DUF4333"/>
</dbReference>
<name>A0A7H0I7B3_9ACTN</name>
<accession>A0A7H0I7B3</accession>
<protein>
    <submittedName>
        <fullName evidence="3">DUF4333 domain-containing protein</fullName>
    </submittedName>
</protein>
<gene>
    <name evidence="3" type="ORF">IAG44_03835</name>
</gene>